<dbReference type="InterPro" id="IPR015422">
    <property type="entry name" value="PyrdxlP-dep_Trfase_small"/>
</dbReference>
<dbReference type="InterPro" id="IPR004838">
    <property type="entry name" value="NHTrfase_class1_PyrdxlP-BS"/>
</dbReference>
<dbReference type="PANTHER" id="PTHR46383:SF1">
    <property type="entry name" value="ASPARTATE AMINOTRANSFERASE"/>
    <property type="match status" value="1"/>
</dbReference>
<proteinExistence type="inferred from homology"/>
<dbReference type="CDD" id="cd00609">
    <property type="entry name" value="AAT_like"/>
    <property type="match status" value="1"/>
</dbReference>
<dbReference type="EC" id="2.6.1.-" evidence="6"/>
<evidence type="ECO:0000259" key="7">
    <source>
        <dbReference type="Pfam" id="PF00155"/>
    </source>
</evidence>
<evidence type="ECO:0000313" key="8">
    <source>
        <dbReference type="EMBL" id="MBP3192811.1"/>
    </source>
</evidence>
<dbReference type="InterPro" id="IPR015424">
    <property type="entry name" value="PyrdxlP-dep_Trfase"/>
</dbReference>
<evidence type="ECO:0000313" key="9">
    <source>
        <dbReference type="Proteomes" id="UP000673975"/>
    </source>
</evidence>
<comment type="cofactor">
    <cofactor evidence="1 6">
        <name>pyridoxal 5'-phosphate</name>
        <dbReference type="ChEBI" id="CHEBI:597326"/>
    </cofactor>
</comment>
<dbReference type="Gene3D" id="3.40.640.10">
    <property type="entry name" value="Type I PLP-dependent aspartate aminotransferase-like (Major domain)"/>
    <property type="match status" value="1"/>
</dbReference>
<dbReference type="AlphaFoldDB" id="A0A8J7UVR1"/>
<dbReference type="InterPro" id="IPR004839">
    <property type="entry name" value="Aminotransferase_I/II_large"/>
</dbReference>
<comment type="caution">
    <text evidence="8">The sequence shown here is derived from an EMBL/GenBank/DDBJ whole genome shotgun (WGS) entry which is preliminary data.</text>
</comment>
<comment type="similarity">
    <text evidence="2 6">Belongs to the class-I pyridoxal-phosphate-dependent aminotransferase family.</text>
</comment>
<evidence type="ECO:0000256" key="6">
    <source>
        <dbReference type="RuleBase" id="RU000481"/>
    </source>
</evidence>
<evidence type="ECO:0000256" key="1">
    <source>
        <dbReference type="ARBA" id="ARBA00001933"/>
    </source>
</evidence>
<gene>
    <name evidence="8" type="ORF">NATSA_09060</name>
</gene>
<feature type="domain" description="Aminotransferase class I/classII large" evidence="7">
    <location>
        <begin position="30"/>
        <end position="389"/>
    </location>
</feature>
<dbReference type="FunFam" id="3.40.640.10:FF:000033">
    <property type="entry name" value="Aspartate aminotransferase"/>
    <property type="match status" value="1"/>
</dbReference>
<dbReference type="Pfam" id="PF00155">
    <property type="entry name" value="Aminotran_1_2"/>
    <property type="match status" value="1"/>
</dbReference>
<evidence type="ECO:0000256" key="3">
    <source>
        <dbReference type="ARBA" id="ARBA00022576"/>
    </source>
</evidence>
<organism evidence="8 9">
    <name type="scientific">Natronogracilivirga saccharolytica</name>
    <dbReference type="NCBI Taxonomy" id="2812953"/>
    <lineage>
        <taxon>Bacteria</taxon>
        <taxon>Pseudomonadati</taxon>
        <taxon>Balneolota</taxon>
        <taxon>Balneolia</taxon>
        <taxon>Balneolales</taxon>
        <taxon>Cyclonatronaceae</taxon>
        <taxon>Natronogracilivirga</taxon>
    </lineage>
</organism>
<name>A0A8J7UVR1_9BACT</name>
<dbReference type="RefSeq" id="WP_210511869.1">
    <property type="nucleotide sequence ID" value="NZ_JAFIDN010000006.1"/>
</dbReference>
<dbReference type="PANTHER" id="PTHR46383">
    <property type="entry name" value="ASPARTATE AMINOTRANSFERASE"/>
    <property type="match status" value="1"/>
</dbReference>
<keyword evidence="9" id="KW-1185">Reference proteome</keyword>
<dbReference type="PROSITE" id="PS00105">
    <property type="entry name" value="AA_TRANSFER_CLASS_1"/>
    <property type="match status" value="1"/>
</dbReference>
<accession>A0A8J7UVR1</accession>
<sequence length="400" mass="43472">MIAQRVQAIAPSETMKISGRAKELQREGKSVISLSQGEPDFKTPPHICEAAIQAIKDGHHGYTVNTGNIELREAISDKLKSENGLDYTPDQIILSNGAKQSIGFSLLATVDPGNEVIIPAPYWVSYPEMVKLAEGKPVIVPTAFENDFKMTPDQLRNAITDKTRMLILCSPSNPTGSCYSADELKALADVLREYPDILVLSDEIYEYIVFDSEHVGIAQVAPDLKDRILVINGFSKGFAMTGWRLGYLASSAGIVKAVAKIQSQETSGPSSISQKAGEAAYTSPRDSVKEMVAAFRERRDYLVDALNSIDGVKCFLPGGAFYAFPDISSYLNSETPSGNRITNSTDLCMFLLEERGLAAVPGDAFGEPGGIRLSYAASMDHLHEAVKRLRDGLKALEKQS</sequence>
<dbReference type="SUPFAM" id="SSF53383">
    <property type="entry name" value="PLP-dependent transferases"/>
    <property type="match status" value="1"/>
</dbReference>
<protein>
    <recommendedName>
        <fullName evidence="6">Aminotransferase</fullName>
        <ecNumber evidence="6">2.6.1.-</ecNumber>
    </recommendedName>
</protein>
<dbReference type="Proteomes" id="UP000673975">
    <property type="component" value="Unassembled WGS sequence"/>
</dbReference>
<keyword evidence="3 6" id="KW-0032">Aminotransferase</keyword>
<dbReference type="Gene3D" id="3.90.1150.10">
    <property type="entry name" value="Aspartate Aminotransferase, domain 1"/>
    <property type="match status" value="1"/>
</dbReference>
<evidence type="ECO:0000256" key="4">
    <source>
        <dbReference type="ARBA" id="ARBA00022679"/>
    </source>
</evidence>
<evidence type="ECO:0000256" key="5">
    <source>
        <dbReference type="ARBA" id="ARBA00022898"/>
    </source>
</evidence>
<dbReference type="GO" id="GO:0030170">
    <property type="term" value="F:pyridoxal phosphate binding"/>
    <property type="evidence" value="ECO:0007669"/>
    <property type="project" value="InterPro"/>
</dbReference>
<dbReference type="EMBL" id="JAFIDN010000006">
    <property type="protein sequence ID" value="MBP3192811.1"/>
    <property type="molecule type" value="Genomic_DNA"/>
</dbReference>
<keyword evidence="4 6" id="KW-0808">Transferase</keyword>
<evidence type="ECO:0000256" key="2">
    <source>
        <dbReference type="ARBA" id="ARBA00007441"/>
    </source>
</evidence>
<dbReference type="GO" id="GO:0008483">
    <property type="term" value="F:transaminase activity"/>
    <property type="evidence" value="ECO:0007669"/>
    <property type="project" value="UniProtKB-KW"/>
</dbReference>
<dbReference type="InterPro" id="IPR015421">
    <property type="entry name" value="PyrdxlP-dep_Trfase_major"/>
</dbReference>
<dbReference type="GO" id="GO:0006520">
    <property type="term" value="P:amino acid metabolic process"/>
    <property type="evidence" value="ECO:0007669"/>
    <property type="project" value="InterPro"/>
</dbReference>
<dbReference type="InterPro" id="IPR050596">
    <property type="entry name" value="AspAT/PAT-like"/>
</dbReference>
<keyword evidence="5" id="KW-0663">Pyridoxal phosphate</keyword>
<reference evidence="8" key="1">
    <citation type="submission" date="2021-02" db="EMBL/GenBank/DDBJ databases">
        <title>Natronogracilivirga saccharolytica gen. nov. sp. nov. a new anaerobic, haloalkiliphilic carbohydrate-fermenting bacterium from soda lake and proposing of Cyclonatronumiaceae fam. nov. in the phylum Balneolaeota.</title>
        <authorList>
            <person name="Zhilina T.N."/>
            <person name="Sorokin D.Y."/>
            <person name="Zavarzina D.G."/>
            <person name="Toshchakov S.V."/>
            <person name="Kublanov I.V."/>
        </authorList>
    </citation>
    <scope>NUCLEOTIDE SEQUENCE</scope>
    <source>
        <strain evidence="8">Z-1702</strain>
    </source>
</reference>